<keyword evidence="3" id="KW-0378">Hydrolase</keyword>
<protein>
    <submittedName>
        <fullName evidence="3">Class A beta-lactamase-related serine hydrolase</fullName>
    </submittedName>
</protein>
<feature type="region of interest" description="Disordered" evidence="1">
    <location>
        <begin position="19"/>
        <end position="77"/>
    </location>
</feature>
<dbReference type="GO" id="GO:0016787">
    <property type="term" value="F:hydrolase activity"/>
    <property type="evidence" value="ECO:0007669"/>
    <property type="project" value="UniProtKB-KW"/>
</dbReference>
<gene>
    <name evidence="3" type="ORF">E1295_08980</name>
</gene>
<dbReference type="EMBL" id="SMLD01000016">
    <property type="protein sequence ID" value="TDE56965.1"/>
    <property type="molecule type" value="Genomic_DNA"/>
</dbReference>
<dbReference type="PANTHER" id="PTHR43283">
    <property type="entry name" value="BETA-LACTAMASE-RELATED"/>
    <property type="match status" value="1"/>
</dbReference>
<feature type="domain" description="Beta-lactamase-related" evidence="2">
    <location>
        <begin position="132"/>
        <end position="281"/>
    </location>
</feature>
<dbReference type="Proteomes" id="UP000295136">
    <property type="component" value="Unassembled WGS sequence"/>
</dbReference>
<proteinExistence type="predicted"/>
<reference evidence="3 4" key="1">
    <citation type="submission" date="2019-03" db="EMBL/GenBank/DDBJ databases">
        <title>Draft genome sequences of novel Actinobacteria.</title>
        <authorList>
            <person name="Sahin N."/>
            <person name="Ay H."/>
            <person name="Saygin H."/>
        </authorList>
    </citation>
    <scope>NUCLEOTIDE SEQUENCE [LARGE SCALE GENOMIC DNA]</scope>
    <source>
        <strain evidence="3 4">6K102</strain>
    </source>
</reference>
<feature type="region of interest" description="Disordered" evidence="1">
    <location>
        <begin position="262"/>
        <end position="286"/>
    </location>
</feature>
<evidence type="ECO:0000256" key="1">
    <source>
        <dbReference type="SAM" id="MobiDB-lite"/>
    </source>
</evidence>
<organism evidence="3 4">
    <name type="scientific">Nonomuraea mesophila</name>
    <dbReference type="NCBI Taxonomy" id="2530382"/>
    <lineage>
        <taxon>Bacteria</taxon>
        <taxon>Bacillati</taxon>
        <taxon>Actinomycetota</taxon>
        <taxon>Actinomycetes</taxon>
        <taxon>Streptosporangiales</taxon>
        <taxon>Streptosporangiaceae</taxon>
        <taxon>Nonomuraea</taxon>
    </lineage>
</organism>
<evidence type="ECO:0000313" key="4">
    <source>
        <dbReference type="Proteomes" id="UP000295136"/>
    </source>
</evidence>
<keyword evidence="4" id="KW-1185">Reference proteome</keyword>
<dbReference type="InterPro" id="IPR001466">
    <property type="entry name" value="Beta-lactam-related"/>
</dbReference>
<name>A0A4R5FTJ2_9ACTN</name>
<dbReference type="Gene3D" id="3.40.710.10">
    <property type="entry name" value="DD-peptidase/beta-lactamase superfamily"/>
    <property type="match status" value="1"/>
</dbReference>
<feature type="compositionally biased region" description="Low complexity" evidence="1">
    <location>
        <begin position="36"/>
        <end position="57"/>
    </location>
</feature>
<evidence type="ECO:0000313" key="3">
    <source>
        <dbReference type="EMBL" id="TDE56965.1"/>
    </source>
</evidence>
<dbReference type="SUPFAM" id="SSF56601">
    <property type="entry name" value="beta-lactamase/transpeptidase-like"/>
    <property type="match status" value="1"/>
</dbReference>
<dbReference type="InterPro" id="IPR012338">
    <property type="entry name" value="Beta-lactam/transpept-like"/>
</dbReference>
<feature type="compositionally biased region" description="Low complexity" evidence="1">
    <location>
        <begin position="275"/>
        <end position="286"/>
    </location>
</feature>
<sequence length="286" mass="29574">MLRLSLKYALGRGAVPRDPGRAMAGDLMPSDPRPGADPADVRAAAGAGPRATAGNGAETALALQRPSSSACGRRASRDRSIGEDFGMKRAIVARIAGLACAALALGAAVPPAAATADGRPRFGDVQRALNTLAAADEVVGVLGELYVDGKRAGRGSAGSRLLDGEGGTVPSGARYRIGSQTKLMVATVVMQLVGEGRLRVDDTLAGVLPETAEQDLVELADQITVRQLIDHTSGVPNYFESGKIDPLDFTTYVRPADLVRLARGVPRQQEPGEKSSYSTPTTSSSA</sequence>
<accession>A0A4R5FTJ2</accession>
<comment type="caution">
    <text evidence="3">The sequence shown here is derived from an EMBL/GenBank/DDBJ whole genome shotgun (WGS) entry which is preliminary data.</text>
</comment>
<dbReference type="AlphaFoldDB" id="A0A4R5FTJ2"/>
<evidence type="ECO:0000259" key="2">
    <source>
        <dbReference type="Pfam" id="PF00144"/>
    </source>
</evidence>
<dbReference type="Pfam" id="PF00144">
    <property type="entry name" value="Beta-lactamase"/>
    <property type="match status" value="1"/>
</dbReference>
<dbReference type="InterPro" id="IPR050789">
    <property type="entry name" value="Diverse_Enzym_Activities"/>
</dbReference>